<feature type="compositionally biased region" description="Polar residues" evidence="1">
    <location>
        <begin position="38"/>
        <end position="50"/>
    </location>
</feature>
<protein>
    <submittedName>
        <fullName evidence="2">Uncharacterized protein</fullName>
    </submittedName>
</protein>
<feature type="compositionally biased region" description="Basic and acidic residues" evidence="1">
    <location>
        <begin position="51"/>
        <end position="86"/>
    </location>
</feature>
<reference evidence="2 3" key="1">
    <citation type="submission" date="2018-03" db="EMBL/GenBank/DDBJ databases">
        <title>Genomes of Pezizomycetes fungi and the evolution of truffles.</title>
        <authorList>
            <person name="Murat C."/>
            <person name="Payen T."/>
            <person name="Noel B."/>
            <person name="Kuo A."/>
            <person name="Martin F.M."/>
        </authorList>
    </citation>
    <scope>NUCLEOTIDE SEQUENCE [LARGE SCALE GENOMIC DNA]</scope>
    <source>
        <strain evidence="2">091103-1</strain>
    </source>
</reference>
<feature type="region of interest" description="Disordered" evidence="1">
    <location>
        <begin position="36"/>
        <end position="86"/>
    </location>
</feature>
<evidence type="ECO:0000313" key="3">
    <source>
        <dbReference type="Proteomes" id="UP000246991"/>
    </source>
</evidence>
<organism evidence="2 3">
    <name type="scientific">Tuber magnatum</name>
    <name type="common">white Piedmont truffle</name>
    <dbReference type="NCBI Taxonomy" id="42249"/>
    <lineage>
        <taxon>Eukaryota</taxon>
        <taxon>Fungi</taxon>
        <taxon>Dikarya</taxon>
        <taxon>Ascomycota</taxon>
        <taxon>Pezizomycotina</taxon>
        <taxon>Pezizomycetes</taxon>
        <taxon>Pezizales</taxon>
        <taxon>Tuberaceae</taxon>
        <taxon>Tuber</taxon>
    </lineage>
</organism>
<gene>
    <name evidence="2" type="ORF">C7212DRAFT_327328</name>
</gene>
<dbReference type="Proteomes" id="UP000246991">
    <property type="component" value="Unassembled WGS sequence"/>
</dbReference>
<sequence length="86" mass="9923">MLLKELPLFPSLRASDTPGILPGGFQQQRLLSFQRLRATNNENKARTNGQTERRENERMDKANGWVDERVNGRDKPGTNKRTNERT</sequence>
<dbReference type="EMBL" id="PYWC01000062">
    <property type="protein sequence ID" value="PWW74447.1"/>
    <property type="molecule type" value="Genomic_DNA"/>
</dbReference>
<name>A0A317SLC1_9PEZI</name>
<comment type="caution">
    <text evidence="2">The sequence shown here is derived from an EMBL/GenBank/DDBJ whole genome shotgun (WGS) entry which is preliminary data.</text>
</comment>
<evidence type="ECO:0000256" key="1">
    <source>
        <dbReference type="SAM" id="MobiDB-lite"/>
    </source>
</evidence>
<accession>A0A317SLC1</accession>
<feature type="non-terminal residue" evidence="2">
    <location>
        <position position="86"/>
    </location>
</feature>
<dbReference type="AlphaFoldDB" id="A0A317SLC1"/>
<keyword evidence="3" id="KW-1185">Reference proteome</keyword>
<evidence type="ECO:0000313" key="2">
    <source>
        <dbReference type="EMBL" id="PWW74447.1"/>
    </source>
</evidence>
<proteinExistence type="predicted"/>